<accession>A0A976ID87</accession>
<comment type="caution">
    <text evidence="1">The sequence shown here is derived from an EMBL/GenBank/DDBJ whole genome shotgun (WGS) entry which is preliminary data.</text>
</comment>
<dbReference type="Proteomes" id="UP000294530">
    <property type="component" value="Unassembled WGS sequence"/>
</dbReference>
<dbReference type="OrthoDB" id="5981550at2759"/>
<keyword evidence="2" id="KW-1185">Reference proteome</keyword>
<gene>
    <name evidence="1" type="ORF">CCR75_003119</name>
</gene>
<organism evidence="1 2">
    <name type="scientific">Bremia lactucae</name>
    <name type="common">Lettuce downy mildew</name>
    <dbReference type="NCBI Taxonomy" id="4779"/>
    <lineage>
        <taxon>Eukaryota</taxon>
        <taxon>Sar</taxon>
        <taxon>Stramenopiles</taxon>
        <taxon>Oomycota</taxon>
        <taxon>Peronosporomycetes</taxon>
        <taxon>Peronosporales</taxon>
        <taxon>Peronosporaceae</taxon>
        <taxon>Bremia</taxon>
    </lineage>
</organism>
<proteinExistence type="predicted"/>
<dbReference type="KEGG" id="blac:94346887"/>
<sequence>MLLLQTIYRYVKREASKKLFKSTFAEQLHLLHTIAATQSVDLLIRSDLKVLGMDLHALSCIPNLVRLEHKVHYLAMLAEEHLGSIHVSISRTSENNQLDIILQQLHSTLQNDL</sequence>
<protein>
    <submittedName>
        <fullName evidence="1">Uncharacterized protein</fullName>
    </submittedName>
</protein>
<dbReference type="EMBL" id="SHOA02000014">
    <property type="protein sequence ID" value="TDH67275.1"/>
    <property type="molecule type" value="Genomic_DNA"/>
</dbReference>
<evidence type="ECO:0000313" key="2">
    <source>
        <dbReference type="Proteomes" id="UP000294530"/>
    </source>
</evidence>
<evidence type="ECO:0000313" key="1">
    <source>
        <dbReference type="EMBL" id="TDH67275.1"/>
    </source>
</evidence>
<dbReference type="GeneID" id="94346887"/>
<dbReference type="AlphaFoldDB" id="A0A976ID87"/>
<reference evidence="1 2" key="1">
    <citation type="journal article" date="2021" name="Genome Biol.">
        <title>AFLAP: assembly-free linkage analysis pipeline using k-mers from genome sequencing data.</title>
        <authorList>
            <person name="Fletcher K."/>
            <person name="Zhang L."/>
            <person name="Gil J."/>
            <person name="Han R."/>
            <person name="Cavanaugh K."/>
            <person name="Michelmore R."/>
        </authorList>
    </citation>
    <scope>NUCLEOTIDE SEQUENCE [LARGE SCALE GENOMIC DNA]</scope>
    <source>
        <strain evidence="1 2">SF5</strain>
    </source>
</reference>
<dbReference type="RefSeq" id="XP_067816774.1">
    <property type="nucleotide sequence ID" value="XM_067961216.1"/>
</dbReference>
<name>A0A976ID87_BRELC</name>